<evidence type="ECO:0000313" key="2">
    <source>
        <dbReference type="EMBL" id="TPE63742.1"/>
    </source>
</evidence>
<gene>
    <name evidence="2" type="ORF">FJQ54_02500</name>
</gene>
<organism evidence="2 3">
    <name type="scientific">Sandaracinobacter neustonicus</name>
    <dbReference type="NCBI Taxonomy" id="1715348"/>
    <lineage>
        <taxon>Bacteria</taxon>
        <taxon>Pseudomonadati</taxon>
        <taxon>Pseudomonadota</taxon>
        <taxon>Alphaproteobacteria</taxon>
        <taxon>Sphingomonadales</taxon>
        <taxon>Sphingosinicellaceae</taxon>
        <taxon>Sandaracinobacter</taxon>
    </lineage>
</organism>
<dbReference type="Pfam" id="PF13527">
    <property type="entry name" value="Acetyltransf_9"/>
    <property type="match status" value="1"/>
</dbReference>
<dbReference type="Gene3D" id="3.40.630.30">
    <property type="match status" value="1"/>
</dbReference>
<evidence type="ECO:0000313" key="3">
    <source>
        <dbReference type="Proteomes" id="UP000319897"/>
    </source>
</evidence>
<comment type="caution">
    <text evidence="2">The sequence shown here is derived from an EMBL/GenBank/DDBJ whole genome shotgun (WGS) entry which is preliminary data.</text>
</comment>
<accession>A0A501XSL1</accession>
<protein>
    <submittedName>
        <fullName evidence="2">N-acetyltransferase</fullName>
    </submittedName>
</protein>
<keyword evidence="2" id="KW-0808">Transferase</keyword>
<sequence>MTSKQFKCMDVAVDYLSHDSVAPERVAELLDLCFGPARQKRTASLLRADAPRIERASFVAVDGDELVGSVECWELEWRHPMGVRRIALLGPLVSHPGRRGERIGVRLMDLALAELDAQHLPVMLIGDEPYYGRWGFSARHTGEWLLPGPVDRDRLLLRTRAGHRLRGPAQICAAANSSSAAA</sequence>
<dbReference type="OrthoDB" id="9815099at2"/>
<evidence type="ECO:0000259" key="1">
    <source>
        <dbReference type="PROSITE" id="PS51186"/>
    </source>
</evidence>
<dbReference type="PROSITE" id="PS51186">
    <property type="entry name" value="GNAT"/>
    <property type="match status" value="1"/>
</dbReference>
<proteinExistence type="predicted"/>
<dbReference type="EMBL" id="VFSU01000011">
    <property type="protein sequence ID" value="TPE63742.1"/>
    <property type="molecule type" value="Genomic_DNA"/>
</dbReference>
<dbReference type="InterPro" id="IPR016181">
    <property type="entry name" value="Acyl_CoA_acyltransferase"/>
</dbReference>
<dbReference type="AlphaFoldDB" id="A0A501XSL1"/>
<feature type="domain" description="N-acetyltransferase" evidence="1">
    <location>
        <begin position="13"/>
        <end position="158"/>
    </location>
</feature>
<dbReference type="Proteomes" id="UP000319897">
    <property type="component" value="Unassembled WGS sequence"/>
</dbReference>
<name>A0A501XSL1_9SPHN</name>
<dbReference type="GO" id="GO:0016747">
    <property type="term" value="F:acyltransferase activity, transferring groups other than amino-acyl groups"/>
    <property type="evidence" value="ECO:0007669"/>
    <property type="project" value="InterPro"/>
</dbReference>
<reference evidence="2 3" key="1">
    <citation type="submission" date="2019-06" db="EMBL/GenBank/DDBJ databases">
        <authorList>
            <person name="Lee I."/>
            <person name="Jang G.I."/>
            <person name="Hwang C.Y."/>
        </authorList>
    </citation>
    <scope>NUCLEOTIDE SEQUENCE [LARGE SCALE GENOMIC DNA]</scope>
    <source>
        <strain evidence="2 3">PAMC 28131</strain>
    </source>
</reference>
<dbReference type="SUPFAM" id="SSF55729">
    <property type="entry name" value="Acyl-CoA N-acyltransferases (Nat)"/>
    <property type="match status" value="1"/>
</dbReference>
<keyword evidence="3" id="KW-1185">Reference proteome</keyword>
<dbReference type="CDD" id="cd04301">
    <property type="entry name" value="NAT_SF"/>
    <property type="match status" value="1"/>
</dbReference>
<dbReference type="InterPro" id="IPR000182">
    <property type="entry name" value="GNAT_dom"/>
</dbReference>